<dbReference type="InterPro" id="IPR029063">
    <property type="entry name" value="SAM-dependent_MTases_sf"/>
</dbReference>
<keyword evidence="9" id="KW-1185">Reference proteome</keyword>
<evidence type="ECO:0000256" key="7">
    <source>
        <dbReference type="RuleBase" id="RU000416"/>
    </source>
</evidence>
<dbReference type="Pfam" id="PF00145">
    <property type="entry name" value="DNA_methylase"/>
    <property type="match status" value="1"/>
</dbReference>
<keyword evidence="4 6" id="KW-0949">S-adenosyl-L-methionine</keyword>
<dbReference type="GO" id="GO:0008168">
    <property type="term" value="F:methyltransferase activity"/>
    <property type="evidence" value="ECO:0007669"/>
    <property type="project" value="UniProtKB-KW"/>
</dbReference>
<evidence type="ECO:0000256" key="3">
    <source>
        <dbReference type="ARBA" id="ARBA00022679"/>
    </source>
</evidence>
<dbReference type="PANTHER" id="PTHR10629:SF52">
    <property type="entry name" value="DNA (CYTOSINE-5)-METHYLTRANSFERASE 1"/>
    <property type="match status" value="1"/>
</dbReference>
<dbReference type="GO" id="GO:0032259">
    <property type="term" value="P:methylation"/>
    <property type="evidence" value="ECO:0007669"/>
    <property type="project" value="UniProtKB-KW"/>
</dbReference>
<dbReference type="EMBL" id="JAQMTI010000241">
    <property type="protein sequence ID" value="MDB9443341.1"/>
    <property type="molecule type" value="Genomic_DNA"/>
</dbReference>
<evidence type="ECO:0000256" key="5">
    <source>
        <dbReference type="ARBA" id="ARBA00022747"/>
    </source>
</evidence>
<dbReference type="PANTHER" id="PTHR10629">
    <property type="entry name" value="CYTOSINE-SPECIFIC METHYLTRANSFERASE"/>
    <property type="match status" value="1"/>
</dbReference>
<dbReference type="SUPFAM" id="SSF53335">
    <property type="entry name" value="S-adenosyl-L-methionine-dependent methyltransferases"/>
    <property type="match status" value="1"/>
</dbReference>
<dbReference type="Proteomes" id="UP001211711">
    <property type="component" value="Unassembled WGS sequence"/>
</dbReference>
<dbReference type="PROSITE" id="PS51679">
    <property type="entry name" value="SAM_MT_C5"/>
    <property type="match status" value="1"/>
</dbReference>
<reference evidence="8 9" key="1">
    <citation type="submission" date="2023-01" db="EMBL/GenBank/DDBJ databases">
        <title>Genomes from the Australian National Cyanobacteria Reference Collection.</title>
        <authorList>
            <person name="Willis A."/>
            <person name="Lee E.M.F."/>
        </authorList>
    </citation>
    <scope>NUCLEOTIDE SEQUENCE [LARGE SCALE GENOMIC DNA]</scope>
    <source>
        <strain evidence="8 9">CS-549</strain>
    </source>
</reference>
<accession>A0ABT4ZV97</accession>
<evidence type="ECO:0000256" key="1">
    <source>
        <dbReference type="ARBA" id="ARBA00011975"/>
    </source>
</evidence>
<evidence type="ECO:0000313" key="9">
    <source>
        <dbReference type="Proteomes" id="UP001211711"/>
    </source>
</evidence>
<protein>
    <recommendedName>
        <fullName evidence="1">DNA (cytosine-5-)-methyltransferase</fullName>
        <ecNumber evidence="1">2.1.1.37</ecNumber>
    </recommendedName>
</protein>
<dbReference type="EC" id="2.1.1.37" evidence="1"/>
<dbReference type="PRINTS" id="PR00105">
    <property type="entry name" value="C5METTRFRASE"/>
</dbReference>
<evidence type="ECO:0000256" key="6">
    <source>
        <dbReference type="PROSITE-ProRule" id="PRU01016"/>
    </source>
</evidence>
<organism evidence="8 9">
    <name type="scientific">Sphaerospermopsis kisseleviana CS-549</name>
    <dbReference type="NCBI Taxonomy" id="3021783"/>
    <lineage>
        <taxon>Bacteria</taxon>
        <taxon>Bacillati</taxon>
        <taxon>Cyanobacteriota</taxon>
        <taxon>Cyanophyceae</taxon>
        <taxon>Nostocales</taxon>
        <taxon>Aphanizomenonaceae</taxon>
        <taxon>Sphaerospermopsis</taxon>
        <taxon>Sphaerospermopsis kisseleviana</taxon>
    </lineage>
</organism>
<dbReference type="Gene3D" id="3.90.120.10">
    <property type="entry name" value="DNA Methylase, subunit A, domain 2"/>
    <property type="match status" value="1"/>
</dbReference>
<proteinExistence type="inferred from homology"/>
<dbReference type="Gene3D" id="3.40.50.150">
    <property type="entry name" value="Vaccinia Virus protein VP39"/>
    <property type="match status" value="1"/>
</dbReference>
<evidence type="ECO:0000313" key="8">
    <source>
        <dbReference type="EMBL" id="MDB9443341.1"/>
    </source>
</evidence>
<evidence type="ECO:0000256" key="4">
    <source>
        <dbReference type="ARBA" id="ARBA00022691"/>
    </source>
</evidence>
<sequence length="376" mass="43337">MNDNICIFSFFSGSGFLDLGFENTGYKIAYINEIFPPFMSAYRYSREILKLPSPEYGYHEGEEADVSKLTQGNAAQKLNELVKDSRKSNNIIGFIGGPPCPDFSIGGKNKGHLGDNGKLSESYIELICQNLPDFFLFENVKGLWKTKKHRLFYEYLKIKLQQSGYILTERLINAIEYGVPQDRDRIILIGFKNNLLNCMEIDDFTFPWEEYILYPQNQVFAYSWNKTEPFKENSITYCPDNIPQELTVEYWFIKNNVLNHPNSKHYFHPRAGITKFLTIAEGDDSKKSFKRLHRWRYSPTACYGNNEVHLHPYKVRRISVSEALAIQSLPANFSLPENMSLTNMFKTVGNGVPYLAGKALAQSILDFLYIKKFSDS</sequence>
<keyword evidence="2 6" id="KW-0489">Methyltransferase</keyword>
<feature type="active site" evidence="6">
    <location>
        <position position="100"/>
    </location>
</feature>
<dbReference type="InterPro" id="IPR001525">
    <property type="entry name" value="C5_MeTfrase"/>
</dbReference>
<gene>
    <name evidence="8" type="ORF">PN497_18540</name>
</gene>
<comment type="similarity">
    <text evidence="6 7">Belongs to the class I-like SAM-binding methyltransferase superfamily. C5-methyltransferase family.</text>
</comment>
<dbReference type="NCBIfam" id="TIGR00675">
    <property type="entry name" value="dcm"/>
    <property type="match status" value="1"/>
</dbReference>
<comment type="caution">
    <text evidence="8">The sequence shown here is derived from an EMBL/GenBank/DDBJ whole genome shotgun (WGS) entry which is preliminary data.</text>
</comment>
<dbReference type="InterPro" id="IPR050390">
    <property type="entry name" value="C5-Methyltransferase"/>
</dbReference>
<keyword evidence="3 6" id="KW-0808">Transferase</keyword>
<name>A0ABT4ZV97_9CYAN</name>
<dbReference type="RefSeq" id="WP_096572295.1">
    <property type="nucleotide sequence ID" value="NZ_JAQMTI010000241.1"/>
</dbReference>
<evidence type="ECO:0000256" key="2">
    <source>
        <dbReference type="ARBA" id="ARBA00022603"/>
    </source>
</evidence>
<keyword evidence="5" id="KW-0680">Restriction system</keyword>